<feature type="domain" description="Tf2-1-like SH3-like" evidence="2">
    <location>
        <begin position="231"/>
        <end position="293"/>
    </location>
</feature>
<proteinExistence type="predicted"/>
<feature type="transmembrane region" description="Helical" evidence="1">
    <location>
        <begin position="98"/>
        <end position="117"/>
    </location>
</feature>
<sequence length="328" mass="36484">MSLRDGMTSSDSEENVAPQAIESASKKVQFAVITFTFAALQWWNTEKAVRGIIEAKKMSWDSLKELMTKKYSSSISKGTYRKGKSQDKASMREMDEELLLKLLAIGLYVVLLILRLVSVASGSGNEKKEFSKAKGGAYVMTTDEAKETPDVVSAGFLWKGTSSELMPMCLGGLNIVLGMDWLFENDAQIMGNKKTIKVQIVQTPAKKSEYVRGDRKKGEIEIILMLKIGVKVILKVSPWKGITRFGKTGKLSPRYVGKFAVIARVGVVAYRLKQPAELSVIQGTLHVSNIRKCLTDESTIVELKDVSIDNGLSYKEERVQILNKKMRK</sequence>
<keyword evidence="4" id="KW-1185">Reference proteome</keyword>
<reference evidence="3" key="1">
    <citation type="submission" date="2023-03" db="EMBL/GenBank/DDBJ databases">
        <title>Chromosome-scale reference genome and RAD-based genetic map of yellow starthistle (Centaurea solstitialis) reveal putative structural variation and QTLs associated with invader traits.</title>
        <authorList>
            <person name="Reatini B."/>
            <person name="Cang F.A."/>
            <person name="Jiang Q."/>
            <person name="Mckibben M.T.W."/>
            <person name="Barker M.S."/>
            <person name="Rieseberg L.H."/>
            <person name="Dlugosch K.M."/>
        </authorList>
    </citation>
    <scope>NUCLEOTIDE SEQUENCE</scope>
    <source>
        <strain evidence="3">CAN-66</strain>
        <tissue evidence="3">Leaf</tissue>
    </source>
</reference>
<evidence type="ECO:0000313" key="3">
    <source>
        <dbReference type="EMBL" id="KAJ9557007.1"/>
    </source>
</evidence>
<accession>A0AA38TSV4</accession>
<dbReference type="Proteomes" id="UP001172457">
    <property type="component" value="Chromosome 3"/>
</dbReference>
<dbReference type="InterPro" id="IPR056924">
    <property type="entry name" value="SH3_Tf2-1"/>
</dbReference>
<dbReference type="Pfam" id="PF24626">
    <property type="entry name" value="SH3_Tf2-1"/>
    <property type="match status" value="1"/>
</dbReference>
<evidence type="ECO:0000259" key="2">
    <source>
        <dbReference type="Pfam" id="PF24626"/>
    </source>
</evidence>
<dbReference type="EMBL" id="JARYMX010000003">
    <property type="protein sequence ID" value="KAJ9557007.1"/>
    <property type="molecule type" value="Genomic_DNA"/>
</dbReference>
<evidence type="ECO:0000256" key="1">
    <source>
        <dbReference type="SAM" id="Phobius"/>
    </source>
</evidence>
<dbReference type="PANTHER" id="PTHR46148">
    <property type="entry name" value="CHROMO DOMAIN-CONTAINING PROTEIN"/>
    <property type="match status" value="1"/>
</dbReference>
<dbReference type="PANTHER" id="PTHR46148:SF57">
    <property type="entry name" value="OS12G0499874 PROTEIN"/>
    <property type="match status" value="1"/>
</dbReference>
<name>A0AA38TSV4_9ASTR</name>
<evidence type="ECO:0000313" key="4">
    <source>
        <dbReference type="Proteomes" id="UP001172457"/>
    </source>
</evidence>
<keyword evidence="1" id="KW-1133">Transmembrane helix</keyword>
<gene>
    <name evidence="3" type="ORF">OSB04_011621</name>
</gene>
<keyword evidence="1" id="KW-0472">Membrane</keyword>
<keyword evidence="1" id="KW-0812">Transmembrane</keyword>
<dbReference type="AlphaFoldDB" id="A0AA38TSV4"/>
<comment type="caution">
    <text evidence="3">The sequence shown here is derived from an EMBL/GenBank/DDBJ whole genome shotgun (WGS) entry which is preliminary data.</text>
</comment>
<protein>
    <recommendedName>
        <fullName evidence="2">Tf2-1-like SH3-like domain-containing protein</fullName>
    </recommendedName>
</protein>
<organism evidence="3 4">
    <name type="scientific">Centaurea solstitialis</name>
    <name type="common">yellow star-thistle</name>
    <dbReference type="NCBI Taxonomy" id="347529"/>
    <lineage>
        <taxon>Eukaryota</taxon>
        <taxon>Viridiplantae</taxon>
        <taxon>Streptophyta</taxon>
        <taxon>Embryophyta</taxon>
        <taxon>Tracheophyta</taxon>
        <taxon>Spermatophyta</taxon>
        <taxon>Magnoliopsida</taxon>
        <taxon>eudicotyledons</taxon>
        <taxon>Gunneridae</taxon>
        <taxon>Pentapetalae</taxon>
        <taxon>asterids</taxon>
        <taxon>campanulids</taxon>
        <taxon>Asterales</taxon>
        <taxon>Asteraceae</taxon>
        <taxon>Carduoideae</taxon>
        <taxon>Cardueae</taxon>
        <taxon>Centaureinae</taxon>
        <taxon>Centaurea</taxon>
    </lineage>
</organism>